<accession>A0A8X6MZS7</accession>
<dbReference type="InterPro" id="IPR009072">
    <property type="entry name" value="Histone-fold"/>
</dbReference>
<dbReference type="Gene3D" id="1.10.20.10">
    <property type="entry name" value="Histone, subunit A"/>
    <property type="match status" value="1"/>
</dbReference>
<keyword evidence="2" id="KW-1185">Reference proteome</keyword>
<dbReference type="GO" id="GO:0046982">
    <property type="term" value="F:protein heterodimerization activity"/>
    <property type="evidence" value="ECO:0007669"/>
    <property type="project" value="InterPro"/>
</dbReference>
<dbReference type="Proteomes" id="UP000887013">
    <property type="component" value="Unassembled WGS sequence"/>
</dbReference>
<evidence type="ECO:0000313" key="2">
    <source>
        <dbReference type="Proteomes" id="UP000887013"/>
    </source>
</evidence>
<sequence>MHESKLKRKTPSSKKELHFKSFQRLTYRIIDIVIENERNISEEAIIALHSLIQKLFLKLAFQSADSAAAKENRPLSIGDIRRVIYKVFPEALAIIADFEGSRRVKCSIKL</sequence>
<dbReference type="OrthoDB" id="6419021at2759"/>
<gene>
    <name evidence="1" type="ORF">NPIL_151411</name>
</gene>
<organism evidence="1 2">
    <name type="scientific">Nephila pilipes</name>
    <name type="common">Giant wood spider</name>
    <name type="synonym">Nephila maculata</name>
    <dbReference type="NCBI Taxonomy" id="299642"/>
    <lineage>
        <taxon>Eukaryota</taxon>
        <taxon>Metazoa</taxon>
        <taxon>Ecdysozoa</taxon>
        <taxon>Arthropoda</taxon>
        <taxon>Chelicerata</taxon>
        <taxon>Arachnida</taxon>
        <taxon>Araneae</taxon>
        <taxon>Araneomorphae</taxon>
        <taxon>Entelegynae</taxon>
        <taxon>Araneoidea</taxon>
        <taxon>Nephilidae</taxon>
        <taxon>Nephila</taxon>
    </lineage>
</organism>
<name>A0A8X6MZS7_NEPPI</name>
<dbReference type="SUPFAM" id="SSF47113">
    <property type="entry name" value="Histone-fold"/>
    <property type="match status" value="1"/>
</dbReference>
<evidence type="ECO:0008006" key="3">
    <source>
        <dbReference type="Google" id="ProtNLM"/>
    </source>
</evidence>
<comment type="caution">
    <text evidence="1">The sequence shown here is derived from an EMBL/GenBank/DDBJ whole genome shotgun (WGS) entry which is preliminary data.</text>
</comment>
<proteinExistence type="predicted"/>
<dbReference type="AlphaFoldDB" id="A0A8X6MZS7"/>
<evidence type="ECO:0000313" key="1">
    <source>
        <dbReference type="EMBL" id="GFS86343.1"/>
    </source>
</evidence>
<dbReference type="EMBL" id="BMAW01003979">
    <property type="protein sequence ID" value="GFS86343.1"/>
    <property type="molecule type" value="Genomic_DNA"/>
</dbReference>
<reference evidence="1" key="1">
    <citation type="submission" date="2020-08" db="EMBL/GenBank/DDBJ databases">
        <title>Multicomponent nature underlies the extraordinary mechanical properties of spider dragline silk.</title>
        <authorList>
            <person name="Kono N."/>
            <person name="Nakamura H."/>
            <person name="Mori M."/>
            <person name="Yoshida Y."/>
            <person name="Ohtoshi R."/>
            <person name="Malay A.D."/>
            <person name="Moran D.A.P."/>
            <person name="Tomita M."/>
            <person name="Numata K."/>
            <person name="Arakawa K."/>
        </authorList>
    </citation>
    <scope>NUCLEOTIDE SEQUENCE</scope>
</reference>
<protein>
    <recommendedName>
        <fullName evidence="3">Histone H2A/H2B/H3 domain-containing protein</fullName>
    </recommendedName>
</protein>